<evidence type="ECO:0000313" key="3">
    <source>
        <dbReference type="EMBL" id="KIN03071.1"/>
    </source>
</evidence>
<feature type="compositionally biased region" description="Basic residues" evidence="2">
    <location>
        <begin position="159"/>
        <end position="176"/>
    </location>
</feature>
<reference evidence="3 4" key="1">
    <citation type="submission" date="2014-04" db="EMBL/GenBank/DDBJ databases">
        <authorList>
            <consortium name="DOE Joint Genome Institute"/>
            <person name="Kuo A."/>
            <person name="Martino E."/>
            <person name="Perotto S."/>
            <person name="Kohler A."/>
            <person name="Nagy L.G."/>
            <person name="Floudas D."/>
            <person name="Copeland A."/>
            <person name="Barry K.W."/>
            <person name="Cichocki N."/>
            <person name="Veneault-Fourrey C."/>
            <person name="LaButti K."/>
            <person name="Lindquist E.A."/>
            <person name="Lipzen A."/>
            <person name="Lundell T."/>
            <person name="Morin E."/>
            <person name="Murat C."/>
            <person name="Sun H."/>
            <person name="Tunlid A."/>
            <person name="Henrissat B."/>
            <person name="Grigoriev I.V."/>
            <person name="Hibbett D.S."/>
            <person name="Martin F."/>
            <person name="Nordberg H.P."/>
            <person name="Cantor M.N."/>
            <person name="Hua S.X."/>
        </authorList>
    </citation>
    <scope>NUCLEOTIDE SEQUENCE [LARGE SCALE GENOMIC DNA]</scope>
    <source>
        <strain evidence="3 4">Zn</strain>
    </source>
</reference>
<evidence type="ECO:0000256" key="1">
    <source>
        <dbReference type="ARBA" id="ARBA00008383"/>
    </source>
</evidence>
<dbReference type="InterPro" id="IPR052985">
    <property type="entry name" value="CoA-trans_III_biosynth/detox"/>
</dbReference>
<keyword evidence="4" id="KW-1185">Reference proteome</keyword>
<evidence type="ECO:0000313" key="4">
    <source>
        <dbReference type="Proteomes" id="UP000054321"/>
    </source>
</evidence>
<dbReference type="InParanoid" id="A0A0C3H4G3"/>
<dbReference type="HOGENOM" id="CLU_021588_1_0_1"/>
<dbReference type="InterPro" id="IPR003673">
    <property type="entry name" value="CoA-Trfase_fam_III"/>
</dbReference>
<dbReference type="SUPFAM" id="SSF89796">
    <property type="entry name" value="CoA-transferase family III (CaiB/BaiF)"/>
    <property type="match status" value="2"/>
</dbReference>
<protein>
    <submittedName>
        <fullName evidence="3">Uncharacterized protein</fullName>
    </submittedName>
</protein>
<dbReference type="Gene3D" id="3.40.50.10540">
    <property type="entry name" value="Crotonobetainyl-coa:carnitine coa-transferase, domain 1"/>
    <property type="match status" value="3"/>
</dbReference>
<dbReference type="GO" id="GO:0003824">
    <property type="term" value="F:catalytic activity"/>
    <property type="evidence" value="ECO:0007669"/>
    <property type="project" value="InterPro"/>
</dbReference>
<sequence length="472" mass="52368">MGNVTENETAYSVPSEARKVYQDGILKNSLIAKDLPRKVDEFANSIHFEGSDLPSIPINRRFAGSAASLKALEASLIAALVERKYNRKVTSVTINTDHAQLFFASCLLIGMGVDKYKDYDIHKMNSSLHRINSTNIYKTKDGRYFHLHGSMNPDSHTMRQQRHGKRPASHSPKKKKSQIENSEMQRVASDVYRQAGVICESLDSFRSSDHGKANAHVGLFEIHPVSNLLQPATWWTSTPQTSASRPLEGLKVVDLTRVIAAPAVTRGLAELGASVMRVTSPNICDMKEGKTPLKNLILDADVVVQGYRPGVLDKYGFGQDGVIDICKDQSVTPVFPNSDCMTGIACVSGILCALMRRAEQGGSYKLDIALNYYNQWLANSKNGKQVFRSHHNMLYTLPRFMAIIKENSADKLLQPGFFEIRNAGALGVKVRTVKPIIKFDQGEVELKYNVGTRGNGVDAPKWPEDLMTEIIR</sequence>
<dbReference type="PANTHER" id="PTHR48229:SF2">
    <property type="entry name" value="CAIB_BAIF FAMILY PROTEIN"/>
    <property type="match status" value="1"/>
</dbReference>
<gene>
    <name evidence="3" type="ORF">OIDMADRAFT_40760</name>
</gene>
<dbReference type="PANTHER" id="PTHR48229">
    <property type="entry name" value="CAIB/BAIF FAMILY ENZYME (AFU_ORTHOLOGUE AFUA_1G05360)-RELATED"/>
    <property type="match status" value="1"/>
</dbReference>
<dbReference type="InterPro" id="IPR023606">
    <property type="entry name" value="CoA-Trfase_III_dom_1_sf"/>
</dbReference>
<dbReference type="OrthoDB" id="2308815at2759"/>
<comment type="similarity">
    <text evidence="1">Belongs to the CoA-transferase III family.</text>
</comment>
<reference evidence="4" key="2">
    <citation type="submission" date="2015-01" db="EMBL/GenBank/DDBJ databases">
        <title>Evolutionary Origins and Diversification of the Mycorrhizal Mutualists.</title>
        <authorList>
            <consortium name="DOE Joint Genome Institute"/>
            <consortium name="Mycorrhizal Genomics Consortium"/>
            <person name="Kohler A."/>
            <person name="Kuo A."/>
            <person name="Nagy L.G."/>
            <person name="Floudas D."/>
            <person name="Copeland A."/>
            <person name="Barry K.W."/>
            <person name="Cichocki N."/>
            <person name="Veneault-Fourrey C."/>
            <person name="LaButti K."/>
            <person name="Lindquist E.A."/>
            <person name="Lipzen A."/>
            <person name="Lundell T."/>
            <person name="Morin E."/>
            <person name="Murat C."/>
            <person name="Riley R."/>
            <person name="Ohm R."/>
            <person name="Sun H."/>
            <person name="Tunlid A."/>
            <person name="Henrissat B."/>
            <person name="Grigoriev I.V."/>
            <person name="Hibbett D.S."/>
            <person name="Martin F."/>
        </authorList>
    </citation>
    <scope>NUCLEOTIDE SEQUENCE [LARGE SCALE GENOMIC DNA]</scope>
    <source>
        <strain evidence="4">Zn</strain>
    </source>
</reference>
<dbReference type="STRING" id="913774.A0A0C3H4G3"/>
<organism evidence="3 4">
    <name type="scientific">Oidiodendron maius (strain Zn)</name>
    <dbReference type="NCBI Taxonomy" id="913774"/>
    <lineage>
        <taxon>Eukaryota</taxon>
        <taxon>Fungi</taxon>
        <taxon>Dikarya</taxon>
        <taxon>Ascomycota</taxon>
        <taxon>Pezizomycotina</taxon>
        <taxon>Leotiomycetes</taxon>
        <taxon>Leotiomycetes incertae sedis</taxon>
        <taxon>Myxotrichaceae</taxon>
        <taxon>Oidiodendron</taxon>
    </lineage>
</organism>
<accession>A0A0C3H4G3</accession>
<dbReference type="Proteomes" id="UP000054321">
    <property type="component" value="Unassembled WGS sequence"/>
</dbReference>
<evidence type="ECO:0000256" key="2">
    <source>
        <dbReference type="SAM" id="MobiDB-lite"/>
    </source>
</evidence>
<proteinExistence type="inferred from homology"/>
<feature type="region of interest" description="Disordered" evidence="2">
    <location>
        <begin position="150"/>
        <end position="182"/>
    </location>
</feature>
<dbReference type="EMBL" id="KN832874">
    <property type="protein sequence ID" value="KIN03071.1"/>
    <property type="molecule type" value="Genomic_DNA"/>
</dbReference>
<name>A0A0C3H4G3_OIDMZ</name>
<dbReference type="Pfam" id="PF02515">
    <property type="entry name" value="CoA_transf_3"/>
    <property type="match status" value="1"/>
</dbReference>
<dbReference type="AlphaFoldDB" id="A0A0C3H4G3"/>